<dbReference type="STRING" id="418495.SAMN05216215_1007128"/>
<dbReference type="InterPro" id="IPR032816">
    <property type="entry name" value="VTT_dom"/>
</dbReference>
<accession>A0A1H2YS05</accession>
<dbReference type="AlphaFoldDB" id="A0A1H2YS05"/>
<comment type="subcellular location">
    <subcellularLocation>
        <location evidence="1 7">Cell membrane</location>
        <topology evidence="1 7">Multi-pass membrane protein</topology>
    </subcellularLocation>
</comment>
<keyword evidence="10" id="KW-1185">Reference proteome</keyword>
<evidence type="ECO:0000256" key="5">
    <source>
        <dbReference type="ARBA" id="ARBA00022989"/>
    </source>
</evidence>
<protein>
    <submittedName>
        <fullName evidence="9">Membrane-associated protein</fullName>
    </submittedName>
</protein>
<evidence type="ECO:0000256" key="2">
    <source>
        <dbReference type="ARBA" id="ARBA00010792"/>
    </source>
</evidence>
<evidence type="ECO:0000259" key="8">
    <source>
        <dbReference type="Pfam" id="PF09335"/>
    </source>
</evidence>
<feature type="transmembrane region" description="Helical" evidence="7">
    <location>
        <begin position="104"/>
        <end position="128"/>
    </location>
</feature>
<evidence type="ECO:0000256" key="7">
    <source>
        <dbReference type="RuleBase" id="RU367016"/>
    </source>
</evidence>
<feature type="transmembrane region" description="Helical" evidence="7">
    <location>
        <begin position="63"/>
        <end position="84"/>
    </location>
</feature>
<dbReference type="Proteomes" id="UP000199529">
    <property type="component" value="Unassembled WGS sequence"/>
</dbReference>
<proteinExistence type="inferred from homology"/>
<evidence type="ECO:0000313" key="9">
    <source>
        <dbReference type="EMBL" id="SDX07578.1"/>
    </source>
</evidence>
<name>A0A1H2YS05_9PSEU</name>
<gene>
    <name evidence="9" type="ORF">SAMN05216215_1007128</name>
</gene>
<evidence type="ECO:0000256" key="6">
    <source>
        <dbReference type="ARBA" id="ARBA00023136"/>
    </source>
</evidence>
<reference evidence="10" key="1">
    <citation type="submission" date="2016-10" db="EMBL/GenBank/DDBJ databases">
        <authorList>
            <person name="Varghese N."/>
            <person name="Submissions S."/>
        </authorList>
    </citation>
    <scope>NUCLEOTIDE SEQUENCE [LARGE SCALE GENOMIC DNA]</scope>
    <source>
        <strain evidence="10">CGMCC 4.3530</strain>
    </source>
</reference>
<keyword evidence="5 7" id="KW-1133">Transmembrane helix</keyword>
<keyword evidence="3 7" id="KW-1003">Cell membrane</keyword>
<dbReference type="InterPro" id="IPR032818">
    <property type="entry name" value="DedA-like"/>
</dbReference>
<feature type="transmembrane region" description="Helical" evidence="7">
    <location>
        <begin position="191"/>
        <end position="213"/>
    </location>
</feature>
<dbReference type="PANTHER" id="PTHR30353">
    <property type="entry name" value="INNER MEMBRANE PROTEIN DEDA-RELATED"/>
    <property type="match status" value="1"/>
</dbReference>
<dbReference type="EMBL" id="FNOK01000007">
    <property type="protein sequence ID" value="SDX07578.1"/>
    <property type="molecule type" value="Genomic_DNA"/>
</dbReference>
<evidence type="ECO:0000256" key="3">
    <source>
        <dbReference type="ARBA" id="ARBA00022475"/>
    </source>
</evidence>
<comment type="similarity">
    <text evidence="2 7">Belongs to the DedA family.</text>
</comment>
<dbReference type="Pfam" id="PF09335">
    <property type="entry name" value="VTT_dom"/>
    <property type="match status" value="1"/>
</dbReference>
<keyword evidence="6 7" id="KW-0472">Membrane</keyword>
<dbReference type="PANTHER" id="PTHR30353:SF0">
    <property type="entry name" value="TRANSMEMBRANE PROTEIN"/>
    <property type="match status" value="1"/>
</dbReference>
<evidence type="ECO:0000313" key="10">
    <source>
        <dbReference type="Proteomes" id="UP000199529"/>
    </source>
</evidence>
<dbReference type="GO" id="GO:0005886">
    <property type="term" value="C:plasma membrane"/>
    <property type="evidence" value="ECO:0007669"/>
    <property type="project" value="UniProtKB-SubCell"/>
</dbReference>
<evidence type="ECO:0000256" key="1">
    <source>
        <dbReference type="ARBA" id="ARBA00004651"/>
    </source>
</evidence>
<feature type="domain" description="VTT" evidence="8">
    <location>
        <begin position="85"/>
        <end position="210"/>
    </location>
</feature>
<organism evidence="9 10">
    <name type="scientific">Saccharopolyspora shandongensis</name>
    <dbReference type="NCBI Taxonomy" id="418495"/>
    <lineage>
        <taxon>Bacteria</taxon>
        <taxon>Bacillati</taxon>
        <taxon>Actinomycetota</taxon>
        <taxon>Actinomycetes</taxon>
        <taxon>Pseudonocardiales</taxon>
        <taxon>Pseudonocardiaceae</taxon>
        <taxon>Saccharopolyspora</taxon>
    </lineage>
</organism>
<keyword evidence="4 7" id="KW-0812">Transmembrane</keyword>
<sequence>MGLPCVFGGLARPGAGTRAVTVPLASVTTELPAIVDAAANTPALALLPDWLDPEHIIQSMGPFALIGVCLIIFAECGLLIGFFLPGDSLLFVTGLFVATGAIDTPIWLVCALLAVCAFVGNVTGYWIGRKVGPSMFNKPDSKLFKKEHVDKTHGFFEKYGARAIILARFVPIVRTFITAVAGVAQMDQKKFFGYSAVGGIAWTVSMTVLGFFLGNIPWIRNNLEAMAILIVLVSVVPIIIEYLKGRREKARGAAS</sequence>
<evidence type="ECO:0000256" key="4">
    <source>
        <dbReference type="ARBA" id="ARBA00022692"/>
    </source>
</evidence>
<feature type="transmembrane region" description="Helical" evidence="7">
    <location>
        <begin position="225"/>
        <end position="243"/>
    </location>
</feature>